<protein>
    <submittedName>
        <fullName evidence="2">Uncharacterized protein</fullName>
    </submittedName>
</protein>
<dbReference type="Proteomes" id="UP000692954">
    <property type="component" value="Unassembled WGS sequence"/>
</dbReference>
<evidence type="ECO:0000256" key="1">
    <source>
        <dbReference type="SAM" id="Coils"/>
    </source>
</evidence>
<name>A0A8S1PTA3_9CILI</name>
<evidence type="ECO:0000313" key="3">
    <source>
        <dbReference type="Proteomes" id="UP000692954"/>
    </source>
</evidence>
<keyword evidence="1" id="KW-0175">Coiled coil</keyword>
<evidence type="ECO:0000313" key="2">
    <source>
        <dbReference type="EMBL" id="CAD8105873.1"/>
    </source>
</evidence>
<dbReference type="EMBL" id="CAJJDN010000085">
    <property type="protein sequence ID" value="CAD8105873.1"/>
    <property type="molecule type" value="Genomic_DNA"/>
</dbReference>
<organism evidence="2 3">
    <name type="scientific">Paramecium sonneborni</name>
    <dbReference type="NCBI Taxonomy" id="65129"/>
    <lineage>
        <taxon>Eukaryota</taxon>
        <taxon>Sar</taxon>
        <taxon>Alveolata</taxon>
        <taxon>Ciliophora</taxon>
        <taxon>Intramacronucleata</taxon>
        <taxon>Oligohymenophorea</taxon>
        <taxon>Peniculida</taxon>
        <taxon>Parameciidae</taxon>
        <taxon>Paramecium</taxon>
    </lineage>
</organism>
<sequence length="70" mass="8627">MKLIKIEDYMIQIKRVQFEYLLSQQQIQVRLDRQKDKHKLVLERLSEELKVVKQGIEMIKLKRLQTNFQQ</sequence>
<reference evidence="2" key="1">
    <citation type="submission" date="2021-01" db="EMBL/GenBank/DDBJ databases">
        <authorList>
            <consortium name="Genoscope - CEA"/>
            <person name="William W."/>
        </authorList>
    </citation>
    <scope>NUCLEOTIDE SEQUENCE</scope>
</reference>
<accession>A0A8S1PTA3</accession>
<keyword evidence="3" id="KW-1185">Reference proteome</keyword>
<feature type="coiled-coil region" evidence="1">
    <location>
        <begin position="28"/>
        <end position="62"/>
    </location>
</feature>
<proteinExistence type="predicted"/>
<comment type="caution">
    <text evidence="2">The sequence shown here is derived from an EMBL/GenBank/DDBJ whole genome shotgun (WGS) entry which is preliminary data.</text>
</comment>
<dbReference type="AlphaFoldDB" id="A0A8S1PTA3"/>
<gene>
    <name evidence="2" type="ORF">PSON_ATCC_30995.1.T0850144</name>
</gene>